<dbReference type="InterPro" id="IPR001757">
    <property type="entry name" value="P_typ_ATPase"/>
</dbReference>
<evidence type="ECO:0000313" key="14">
    <source>
        <dbReference type="Proteomes" id="UP000176863"/>
    </source>
</evidence>
<keyword evidence="7" id="KW-0460">Magnesium</keyword>
<reference evidence="13 14" key="1">
    <citation type="journal article" date="2016" name="Nat. Commun.">
        <title>Thousands of microbial genomes shed light on interconnected biogeochemical processes in an aquifer system.</title>
        <authorList>
            <person name="Anantharaman K."/>
            <person name="Brown C.T."/>
            <person name="Hug L.A."/>
            <person name="Sharon I."/>
            <person name="Castelle C.J."/>
            <person name="Probst A.J."/>
            <person name="Thomas B.C."/>
            <person name="Singh A."/>
            <person name="Wilkins M.J."/>
            <person name="Karaoz U."/>
            <person name="Brodie E.L."/>
            <person name="Williams K.H."/>
            <person name="Hubbard S.S."/>
            <person name="Banfield J.F."/>
        </authorList>
    </citation>
    <scope>NUCLEOTIDE SEQUENCE [LARGE SCALE GENOMIC DNA]</scope>
</reference>
<dbReference type="SUPFAM" id="SSF81660">
    <property type="entry name" value="Metal cation-transporting ATPase, ATP-binding domain N"/>
    <property type="match status" value="1"/>
</dbReference>
<dbReference type="InterPro" id="IPR006068">
    <property type="entry name" value="ATPase_P-typ_cation-transptr_C"/>
</dbReference>
<evidence type="ECO:0000256" key="11">
    <source>
        <dbReference type="SAM" id="Phobius"/>
    </source>
</evidence>
<dbReference type="SUPFAM" id="SSF81653">
    <property type="entry name" value="Calcium ATPase, transduction domain A"/>
    <property type="match status" value="1"/>
</dbReference>
<dbReference type="InterPro" id="IPR008250">
    <property type="entry name" value="ATPase_P-typ_transduc_dom_A_sf"/>
</dbReference>
<dbReference type="Pfam" id="PF00689">
    <property type="entry name" value="Cation_ATPase_C"/>
    <property type="match status" value="1"/>
</dbReference>
<evidence type="ECO:0000256" key="1">
    <source>
        <dbReference type="ARBA" id="ARBA00004127"/>
    </source>
</evidence>
<accession>A0A1F6CVT1</accession>
<protein>
    <recommendedName>
        <fullName evidence="12">Cation-transporting P-type ATPase N-terminal domain-containing protein</fullName>
    </recommendedName>
</protein>
<dbReference type="InterPro" id="IPR044492">
    <property type="entry name" value="P_typ_ATPase_HD_dom"/>
</dbReference>
<dbReference type="Proteomes" id="UP000176863">
    <property type="component" value="Unassembled WGS sequence"/>
</dbReference>
<dbReference type="PROSITE" id="PS00154">
    <property type="entry name" value="ATPASE_E1_E2"/>
    <property type="match status" value="1"/>
</dbReference>
<dbReference type="GO" id="GO:1902600">
    <property type="term" value="P:proton transmembrane transport"/>
    <property type="evidence" value="ECO:0007669"/>
    <property type="project" value="TreeGrafter"/>
</dbReference>
<feature type="transmembrane region" description="Helical" evidence="11">
    <location>
        <begin position="83"/>
        <end position="101"/>
    </location>
</feature>
<dbReference type="InterPro" id="IPR004014">
    <property type="entry name" value="ATPase_P-typ_cation-transptr_N"/>
</dbReference>
<evidence type="ECO:0000256" key="8">
    <source>
        <dbReference type="ARBA" id="ARBA00022967"/>
    </source>
</evidence>
<keyword evidence="4 11" id="KW-0812">Transmembrane</keyword>
<dbReference type="SFLD" id="SFLDF00027">
    <property type="entry name" value="p-type_atpase"/>
    <property type="match status" value="1"/>
</dbReference>
<evidence type="ECO:0000313" key="13">
    <source>
        <dbReference type="EMBL" id="OGG53268.1"/>
    </source>
</evidence>
<feature type="transmembrane region" description="Helical" evidence="11">
    <location>
        <begin position="758"/>
        <end position="783"/>
    </location>
</feature>
<proteinExistence type="inferred from homology"/>
<feature type="transmembrane region" description="Helical" evidence="11">
    <location>
        <begin position="854"/>
        <end position="878"/>
    </location>
</feature>
<keyword evidence="5" id="KW-0547">Nucleotide-binding</keyword>
<feature type="transmembrane region" description="Helical" evidence="11">
    <location>
        <begin position="825"/>
        <end position="848"/>
    </location>
</feature>
<dbReference type="Gene3D" id="1.20.1110.10">
    <property type="entry name" value="Calcium-transporting ATPase, transmembrane domain"/>
    <property type="match status" value="1"/>
</dbReference>
<dbReference type="InterPro" id="IPR059000">
    <property type="entry name" value="ATPase_P-type_domA"/>
</dbReference>
<dbReference type="PRINTS" id="PR00119">
    <property type="entry name" value="CATATPASE"/>
</dbReference>
<dbReference type="InterPro" id="IPR036412">
    <property type="entry name" value="HAD-like_sf"/>
</dbReference>
<dbReference type="Gene3D" id="2.70.150.10">
    <property type="entry name" value="Calcium-transporting ATPase, cytoplasmic transduction domain A"/>
    <property type="match status" value="1"/>
</dbReference>
<dbReference type="GO" id="GO:0030007">
    <property type="term" value="P:intracellular potassium ion homeostasis"/>
    <property type="evidence" value="ECO:0007669"/>
    <property type="project" value="TreeGrafter"/>
</dbReference>
<sequence>MTLNTRGTRALPEVLAELRTSEHGLSADEAAKRLREGGRNALPVQKPDPSALIFARQFQSPLIYILLAASAAVFLMGETVDGAIILAVLVFNAVVGTIQEGKAQNTLRALKGLVETTAVVMREEKEMLIPDQEVVQGDIILLQEGAKVPADARLILAQNLRVDESMLTGESEPVSKTDAAPEVKNLEVADQVGMVFKGTNVVAGNGTAVVTATGLSTAIGKIAKEVSSIDTEVPLKTNIRYLSRAIIAVVAGVGLLIFVLGLFAGYPVRTMFATVVSFAVSVIPEGLPIVMTLILATGVWRMAKRNALVKRLQAVEALGQAQVIAVDKTGTITRNELIIQEVWVGQMFRIGGIGYEPKGDIWLRDRTIDPAESPALLYAGKIAALSASARALYSEEEARWRVTGDPTEAAMFVFGQKVGFHKDTLEQSSPLMGEIPFDYRLKYHATVHTLEGKNFLTVVGAPEEILGLSTHIWREGVAHPLVGHDREEFENVVKSMSGKGLRVIAFAVHATPPHAAILPEHIGGLTLVGLYGMKDALREEVPDAMRRAEDAGIRVVMITGDHTLTARSIAKEAGIFREGDAVLTGKDIDALSDDALSGQLAHVSVFARVNPEHKLRIIQAYKKRGEIVAMTGDGVNDAPSLVAADLGVAMGKQGTEVAKEAADIVLLDDNFGSIISAVEEGRGIYLSIQKVILYLFSTSAGEAVTIVGALLLGLPLPLLAAQIIWLNLVTDGFLDVALAMEPHDKGMLKAKFKRPPKYMVDGAMTRRIVLVALVMAIGTLYLFKDYVGDDMQKAWTIALTTLAAFQWFNAWNCRSDTHSIFSMDFFSNTYLLGATAIVVALQFLAVYHPLLQRILHTVPLSFSEWVMIIIVATTIIIAEEIRKFTYRWRTGNA</sequence>
<comment type="caution">
    <text evidence="13">The sequence shown here is derived from an EMBL/GenBank/DDBJ whole genome shotgun (WGS) entry which is preliminary data.</text>
</comment>
<dbReference type="Gene3D" id="3.40.1110.10">
    <property type="entry name" value="Calcium-transporting ATPase, cytoplasmic domain N"/>
    <property type="match status" value="1"/>
</dbReference>
<dbReference type="GO" id="GO:0005524">
    <property type="term" value="F:ATP binding"/>
    <property type="evidence" value="ECO:0007669"/>
    <property type="project" value="UniProtKB-KW"/>
</dbReference>
<name>A0A1F6CVT1_9BACT</name>
<dbReference type="GO" id="GO:1990573">
    <property type="term" value="P:potassium ion import across plasma membrane"/>
    <property type="evidence" value="ECO:0007669"/>
    <property type="project" value="TreeGrafter"/>
</dbReference>
<dbReference type="InterPro" id="IPR023298">
    <property type="entry name" value="ATPase_P-typ_TM_dom_sf"/>
</dbReference>
<dbReference type="SUPFAM" id="SSF56784">
    <property type="entry name" value="HAD-like"/>
    <property type="match status" value="1"/>
</dbReference>
<feature type="transmembrane region" description="Helical" evidence="11">
    <location>
        <begin position="691"/>
        <end position="712"/>
    </location>
</feature>
<evidence type="ECO:0000256" key="10">
    <source>
        <dbReference type="ARBA" id="ARBA00023136"/>
    </source>
</evidence>
<dbReference type="GO" id="GO:0005391">
    <property type="term" value="F:P-type sodium:potassium-exchanging transporter activity"/>
    <property type="evidence" value="ECO:0007669"/>
    <property type="project" value="TreeGrafter"/>
</dbReference>
<dbReference type="SUPFAM" id="SSF81665">
    <property type="entry name" value="Calcium ATPase, transmembrane domain M"/>
    <property type="match status" value="1"/>
</dbReference>
<dbReference type="GO" id="GO:0036376">
    <property type="term" value="P:sodium ion export across plasma membrane"/>
    <property type="evidence" value="ECO:0007669"/>
    <property type="project" value="TreeGrafter"/>
</dbReference>
<feature type="transmembrane region" description="Helical" evidence="11">
    <location>
        <begin position="272"/>
        <end position="300"/>
    </location>
</feature>
<dbReference type="InterPro" id="IPR023299">
    <property type="entry name" value="ATPase_P-typ_cyto_dom_N"/>
</dbReference>
<organism evidence="13 14">
    <name type="scientific">Candidatus Kaiserbacteria bacterium RIFCSPHIGHO2_01_FULL_53_29</name>
    <dbReference type="NCBI Taxonomy" id="1798480"/>
    <lineage>
        <taxon>Bacteria</taxon>
        <taxon>Candidatus Kaiseribacteriota</taxon>
    </lineage>
</organism>
<dbReference type="STRING" id="1798480.A2851_01610"/>
<evidence type="ECO:0000256" key="2">
    <source>
        <dbReference type="ARBA" id="ARBA00005675"/>
    </source>
</evidence>
<dbReference type="GO" id="GO:0016887">
    <property type="term" value="F:ATP hydrolysis activity"/>
    <property type="evidence" value="ECO:0007669"/>
    <property type="project" value="InterPro"/>
</dbReference>
<dbReference type="EMBL" id="MFKT01000014">
    <property type="protein sequence ID" value="OGG53268.1"/>
    <property type="molecule type" value="Genomic_DNA"/>
</dbReference>
<dbReference type="NCBIfam" id="TIGR01494">
    <property type="entry name" value="ATPase_P-type"/>
    <property type="match status" value="2"/>
</dbReference>
<evidence type="ECO:0000256" key="3">
    <source>
        <dbReference type="ARBA" id="ARBA00022553"/>
    </source>
</evidence>
<evidence type="ECO:0000256" key="7">
    <source>
        <dbReference type="ARBA" id="ARBA00022842"/>
    </source>
</evidence>
<dbReference type="GO" id="GO:0005886">
    <property type="term" value="C:plasma membrane"/>
    <property type="evidence" value="ECO:0007669"/>
    <property type="project" value="TreeGrafter"/>
</dbReference>
<dbReference type="InterPro" id="IPR023214">
    <property type="entry name" value="HAD_sf"/>
</dbReference>
<gene>
    <name evidence="13" type="ORF">A2851_01610</name>
</gene>
<dbReference type="SFLD" id="SFLDS00003">
    <property type="entry name" value="Haloacid_Dehalogenase"/>
    <property type="match status" value="1"/>
</dbReference>
<feature type="transmembrane region" description="Helical" evidence="11">
    <location>
        <begin position="795"/>
        <end position="813"/>
    </location>
</feature>
<dbReference type="PRINTS" id="PR00120">
    <property type="entry name" value="HATPASE"/>
</dbReference>
<comment type="similarity">
    <text evidence="2">Belongs to the cation transport ATPase (P-type) (TC 3.A.3) family. Type IIA subfamily.</text>
</comment>
<dbReference type="GO" id="GO:0006883">
    <property type="term" value="P:intracellular sodium ion homeostasis"/>
    <property type="evidence" value="ECO:0007669"/>
    <property type="project" value="TreeGrafter"/>
</dbReference>
<feature type="transmembrane region" description="Helical" evidence="11">
    <location>
        <begin position="245"/>
        <end position="266"/>
    </location>
</feature>
<feature type="domain" description="Cation-transporting P-type ATPase N-terminal" evidence="12">
    <location>
        <begin position="5"/>
        <end position="78"/>
    </location>
</feature>
<evidence type="ECO:0000256" key="5">
    <source>
        <dbReference type="ARBA" id="ARBA00022741"/>
    </source>
</evidence>
<dbReference type="SMART" id="SM00831">
    <property type="entry name" value="Cation_ATPase_N"/>
    <property type="match status" value="1"/>
</dbReference>
<dbReference type="GO" id="GO:0012505">
    <property type="term" value="C:endomembrane system"/>
    <property type="evidence" value="ECO:0007669"/>
    <property type="project" value="UniProtKB-SubCell"/>
</dbReference>
<keyword evidence="3" id="KW-0597">Phosphoprotein</keyword>
<comment type="subcellular location">
    <subcellularLocation>
        <location evidence="1">Endomembrane system</location>
        <topology evidence="1">Multi-pass membrane protein</topology>
    </subcellularLocation>
</comment>
<keyword evidence="10 11" id="KW-0472">Membrane</keyword>
<dbReference type="Pfam" id="PF00690">
    <property type="entry name" value="Cation_ATPase_N"/>
    <property type="match status" value="1"/>
</dbReference>
<evidence type="ECO:0000256" key="9">
    <source>
        <dbReference type="ARBA" id="ARBA00022989"/>
    </source>
</evidence>
<evidence type="ECO:0000256" key="6">
    <source>
        <dbReference type="ARBA" id="ARBA00022840"/>
    </source>
</evidence>
<evidence type="ECO:0000259" key="12">
    <source>
        <dbReference type="SMART" id="SM00831"/>
    </source>
</evidence>
<dbReference type="PANTHER" id="PTHR43294">
    <property type="entry name" value="SODIUM/POTASSIUM-TRANSPORTING ATPASE SUBUNIT ALPHA"/>
    <property type="match status" value="1"/>
</dbReference>
<feature type="transmembrane region" description="Helical" evidence="11">
    <location>
        <begin position="718"/>
        <end position="738"/>
    </location>
</feature>
<dbReference type="AlphaFoldDB" id="A0A1F6CVT1"/>
<dbReference type="Gene3D" id="3.40.50.1000">
    <property type="entry name" value="HAD superfamily/HAD-like"/>
    <property type="match status" value="1"/>
</dbReference>
<dbReference type="FunFam" id="2.70.150.10:FF:000160">
    <property type="entry name" value="Sarcoplasmic/endoplasmic reticulum calcium ATPase 1"/>
    <property type="match status" value="1"/>
</dbReference>
<keyword evidence="6" id="KW-0067">ATP-binding</keyword>
<keyword evidence="8" id="KW-1278">Translocase</keyword>
<keyword evidence="9 11" id="KW-1133">Transmembrane helix</keyword>
<dbReference type="PANTHER" id="PTHR43294:SF20">
    <property type="entry name" value="P-TYPE ATPASE"/>
    <property type="match status" value="1"/>
</dbReference>
<feature type="transmembrane region" description="Helical" evidence="11">
    <location>
        <begin position="61"/>
        <end position="77"/>
    </location>
</feature>
<dbReference type="Pfam" id="PF00122">
    <property type="entry name" value="E1-E2_ATPase"/>
    <property type="match status" value="1"/>
</dbReference>
<dbReference type="InterPro" id="IPR018303">
    <property type="entry name" value="ATPase_P-typ_P_site"/>
</dbReference>
<dbReference type="Pfam" id="PF13246">
    <property type="entry name" value="Cation_ATPase"/>
    <property type="match status" value="1"/>
</dbReference>
<evidence type="ECO:0000256" key="4">
    <source>
        <dbReference type="ARBA" id="ARBA00022692"/>
    </source>
</evidence>
<dbReference type="SFLD" id="SFLDG00002">
    <property type="entry name" value="C1.7:_P-type_atpase_like"/>
    <property type="match status" value="1"/>
</dbReference>
<dbReference type="InterPro" id="IPR050510">
    <property type="entry name" value="Cation_transp_ATPase_P-type"/>
</dbReference>